<dbReference type="Proteomes" id="UP000614490">
    <property type="component" value="Unassembled WGS sequence"/>
</dbReference>
<dbReference type="EMBL" id="JADZSC010000002">
    <property type="protein sequence ID" value="MBH0230580.1"/>
    <property type="molecule type" value="Genomic_DNA"/>
</dbReference>
<dbReference type="AlphaFoldDB" id="A0A931MVG8"/>
<evidence type="ECO:0000313" key="1">
    <source>
        <dbReference type="EMBL" id="MBH0230580.1"/>
    </source>
</evidence>
<gene>
    <name evidence="1" type="ORF">H0267_10180</name>
</gene>
<protein>
    <submittedName>
        <fullName evidence="1">Uncharacterized protein</fullName>
    </submittedName>
</protein>
<accession>A0A931MVG8</accession>
<dbReference type="RefSeq" id="WP_197317207.1">
    <property type="nucleotide sequence ID" value="NZ_JADZSC010000002.1"/>
</dbReference>
<sequence length="105" mass="12491">MFIKKIEDELYHICKENNQVGSFRLMELQSGCGQIKEMRLVEQVAPVQILAVFELIQSYAQEQHFKELHVVSHSTNLNRILQHQQFVLEDVEKNLWIYKVNHKQL</sequence>
<evidence type="ECO:0000313" key="2">
    <source>
        <dbReference type="Proteomes" id="UP000614490"/>
    </source>
</evidence>
<proteinExistence type="predicted"/>
<name>A0A931MVG8_9BACI</name>
<comment type="caution">
    <text evidence="1">The sequence shown here is derived from an EMBL/GenBank/DDBJ whole genome shotgun (WGS) entry which is preliminary data.</text>
</comment>
<organism evidence="1 2">
    <name type="scientific">Halobacillus yeomjeoni</name>
    <dbReference type="NCBI Taxonomy" id="311194"/>
    <lineage>
        <taxon>Bacteria</taxon>
        <taxon>Bacillati</taxon>
        <taxon>Bacillota</taxon>
        <taxon>Bacilli</taxon>
        <taxon>Bacillales</taxon>
        <taxon>Bacillaceae</taxon>
        <taxon>Halobacillus</taxon>
    </lineage>
</organism>
<reference evidence="1 2" key="1">
    <citation type="journal article" date="2005" name="Int. J. Syst. Evol. Microbiol.">
        <title>Halobacillus yeomjeoni sp. nov., isolated from a marine solar saltern in Korea.</title>
        <authorList>
            <person name="Yoon J.H."/>
            <person name="Kang S.J."/>
            <person name="Lee C.H."/>
            <person name="Oh H.W."/>
            <person name="Oh T.K."/>
        </authorList>
    </citation>
    <scope>NUCLEOTIDE SEQUENCE [LARGE SCALE GENOMIC DNA]</scope>
    <source>
        <strain evidence="1 2">KCTC 3957</strain>
    </source>
</reference>
<keyword evidence="2" id="KW-1185">Reference proteome</keyword>